<evidence type="ECO:0000256" key="4">
    <source>
        <dbReference type="PROSITE-ProRule" id="PRU00175"/>
    </source>
</evidence>
<keyword evidence="3" id="KW-0862">Zinc</keyword>
<feature type="domain" description="RING-type" evidence="5">
    <location>
        <begin position="34"/>
        <end position="78"/>
    </location>
</feature>
<keyword evidence="2 4" id="KW-0863">Zinc-finger</keyword>
<dbReference type="AlphaFoldDB" id="A0ABD1A5E7"/>
<evidence type="ECO:0000256" key="1">
    <source>
        <dbReference type="ARBA" id="ARBA00022723"/>
    </source>
</evidence>
<dbReference type="PROSITE" id="PS50089">
    <property type="entry name" value="ZF_RING_2"/>
    <property type="match status" value="1"/>
</dbReference>
<dbReference type="EMBL" id="JBANAX010000766">
    <property type="protein sequence ID" value="KAL1194041.1"/>
    <property type="molecule type" value="Genomic_DNA"/>
</dbReference>
<organism evidence="6 7">
    <name type="scientific">Cardamine amara subsp. amara</name>
    <dbReference type="NCBI Taxonomy" id="228776"/>
    <lineage>
        <taxon>Eukaryota</taxon>
        <taxon>Viridiplantae</taxon>
        <taxon>Streptophyta</taxon>
        <taxon>Embryophyta</taxon>
        <taxon>Tracheophyta</taxon>
        <taxon>Spermatophyta</taxon>
        <taxon>Magnoliopsida</taxon>
        <taxon>eudicotyledons</taxon>
        <taxon>Gunneridae</taxon>
        <taxon>Pentapetalae</taxon>
        <taxon>rosids</taxon>
        <taxon>malvids</taxon>
        <taxon>Brassicales</taxon>
        <taxon>Brassicaceae</taxon>
        <taxon>Cardamineae</taxon>
        <taxon>Cardamine</taxon>
    </lineage>
</organism>
<keyword evidence="7" id="KW-1185">Reference proteome</keyword>
<dbReference type="Gene3D" id="3.30.40.10">
    <property type="entry name" value="Zinc/RING finger domain, C3HC4 (zinc finger)"/>
    <property type="match status" value="1"/>
</dbReference>
<dbReference type="GO" id="GO:0008270">
    <property type="term" value="F:zinc ion binding"/>
    <property type="evidence" value="ECO:0007669"/>
    <property type="project" value="UniProtKB-KW"/>
</dbReference>
<name>A0ABD1A5E7_CARAN</name>
<reference evidence="6 7" key="1">
    <citation type="submission" date="2024-04" db="EMBL/GenBank/DDBJ databases">
        <title>Genome assembly C_amara_ONT_v2.</title>
        <authorList>
            <person name="Yant L."/>
            <person name="Moore C."/>
            <person name="Slenker M."/>
        </authorList>
    </citation>
    <scope>NUCLEOTIDE SEQUENCE [LARGE SCALE GENOMIC DNA]</scope>
    <source>
        <tissue evidence="6">Leaf</tissue>
    </source>
</reference>
<keyword evidence="6" id="KW-0812">Transmembrane</keyword>
<dbReference type="PANTHER" id="PTHR45969:SF69">
    <property type="entry name" value="FINGER DOMAIN PROTEIN, PUTATIVE (AFU_ORTHOLOGUE AFUA_3G12190)-RELATED"/>
    <property type="match status" value="1"/>
</dbReference>
<dbReference type="SUPFAM" id="SSF57850">
    <property type="entry name" value="RING/U-box"/>
    <property type="match status" value="1"/>
</dbReference>
<accession>A0ABD1A5E7</accession>
<evidence type="ECO:0000256" key="3">
    <source>
        <dbReference type="ARBA" id="ARBA00022833"/>
    </source>
</evidence>
<dbReference type="Proteomes" id="UP001558713">
    <property type="component" value="Unassembled WGS sequence"/>
</dbReference>
<evidence type="ECO:0000313" key="6">
    <source>
        <dbReference type="EMBL" id="KAL1194041.1"/>
    </source>
</evidence>
<dbReference type="PANTHER" id="PTHR45969">
    <property type="entry name" value="RING ZINC FINGER PROTEIN-RELATED"/>
    <property type="match status" value="1"/>
</dbReference>
<dbReference type="InterPro" id="IPR001841">
    <property type="entry name" value="Znf_RING"/>
</dbReference>
<dbReference type="Pfam" id="PF13639">
    <property type="entry name" value="zf-RING_2"/>
    <property type="match status" value="1"/>
</dbReference>
<evidence type="ECO:0000256" key="2">
    <source>
        <dbReference type="ARBA" id="ARBA00022771"/>
    </source>
</evidence>
<protein>
    <submittedName>
        <fullName evidence="6">Receptor homology region, transmembrane domain-and RING domain-containing protein 1</fullName>
    </submittedName>
</protein>
<proteinExistence type="predicted"/>
<keyword evidence="6" id="KW-0472">Membrane</keyword>
<sequence length="97" mass="11065">METTAVNVNVNVTHKVVPYDSAPLTTESELEKTCAICLENMLGRLEDHYEMPNCSHCFHEDCVIEWLERANNSCPLCRQPVYEESDIEEEAESEGED</sequence>
<dbReference type="InterPro" id="IPR013083">
    <property type="entry name" value="Znf_RING/FYVE/PHD"/>
</dbReference>
<evidence type="ECO:0000259" key="5">
    <source>
        <dbReference type="PROSITE" id="PS50089"/>
    </source>
</evidence>
<gene>
    <name evidence="6" type="ORF">V5N11_006467</name>
</gene>
<keyword evidence="6" id="KW-0675">Receptor</keyword>
<dbReference type="SMART" id="SM00184">
    <property type="entry name" value="RING"/>
    <property type="match status" value="1"/>
</dbReference>
<evidence type="ECO:0000313" key="7">
    <source>
        <dbReference type="Proteomes" id="UP001558713"/>
    </source>
</evidence>
<comment type="caution">
    <text evidence="6">The sequence shown here is derived from an EMBL/GenBank/DDBJ whole genome shotgun (WGS) entry which is preliminary data.</text>
</comment>
<keyword evidence="1" id="KW-0479">Metal-binding</keyword>